<reference evidence="2" key="1">
    <citation type="submission" date="2021-01" db="EMBL/GenBank/DDBJ databases">
        <authorList>
            <person name="Corre E."/>
            <person name="Pelletier E."/>
            <person name="Niang G."/>
            <person name="Scheremetjew M."/>
            <person name="Finn R."/>
            <person name="Kale V."/>
            <person name="Holt S."/>
            <person name="Cochrane G."/>
            <person name="Meng A."/>
            <person name="Brown T."/>
            <person name="Cohen L."/>
        </authorList>
    </citation>
    <scope>NUCLEOTIDE SEQUENCE</scope>
    <source>
        <strain evidence="2">CCMP622</strain>
    </source>
</reference>
<keyword evidence="1" id="KW-1133">Transmembrane helix</keyword>
<gene>
    <name evidence="2" type="ORF">LSP00402_LOCUS1831</name>
</gene>
<name>A0A7S2TI35_9EUKA</name>
<dbReference type="AlphaFoldDB" id="A0A7S2TI35"/>
<evidence type="ECO:0000313" key="2">
    <source>
        <dbReference type="EMBL" id="CAD9747549.1"/>
    </source>
</evidence>
<accession>A0A7S2TI35</accession>
<keyword evidence="1" id="KW-0812">Transmembrane</keyword>
<feature type="transmembrane region" description="Helical" evidence="1">
    <location>
        <begin position="31"/>
        <end position="51"/>
    </location>
</feature>
<proteinExistence type="predicted"/>
<protein>
    <submittedName>
        <fullName evidence="2">Uncharacterized protein</fullName>
    </submittedName>
</protein>
<dbReference type="EMBL" id="HBHP01002900">
    <property type="protein sequence ID" value="CAD9747549.1"/>
    <property type="molecule type" value="Transcribed_RNA"/>
</dbReference>
<evidence type="ECO:0000256" key="1">
    <source>
        <dbReference type="SAM" id="Phobius"/>
    </source>
</evidence>
<sequence>MSAILGLLMGSISLGLDGIGGDPGTDPRSGYIWVWLSFLVPCLCGFAVVMVKYSSCCVRRRPLSEQRKETNDNYANYNTFNNLKKHLGPDRLTTAMEAATRSSGVLRISQSCPNFQKALPQQQRFRYQRRYSGSYLNMLKLEPITEDHHEYQDEERFEAS</sequence>
<keyword evidence="1" id="KW-0472">Membrane</keyword>
<organism evidence="2">
    <name type="scientific">Lotharella oceanica</name>
    <dbReference type="NCBI Taxonomy" id="641309"/>
    <lineage>
        <taxon>Eukaryota</taxon>
        <taxon>Sar</taxon>
        <taxon>Rhizaria</taxon>
        <taxon>Cercozoa</taxon>
        <taxon>Chlorarachniophyceae</taxon>
        <taxon>Lotharella</taxon>
    </lineage>
</organism>